<dbReference type="SUPFAM" id="SSF57756">
    <property type="entry name" value="Retrovirus zinc finger-like domains"/>
    <property type="match status" value="1"/>
</dbReference>
<proteinExistence type="predicted"/>
<evidence type="ECO:0000313" key="4">
    <source>
        <dbReference type="Proteomes" id="UP001141552"/>
    </source>
</evidence>
<keyword evidence="1" id="KW-0479">Metal-binding</keyword>
<reference evidence="3" key="2">
    <citation type="journal article" date="2023" name="Plants (Basel)">
        <title>Annotation of the Turnera subulata (Passifloraceae) Draft Genome Reveals the S-Locus Evolved after the Divergence of Turneroideae from Passifloroideae in a Stepwise Manner.</title>
        <authorList>
            <person name="Henning P.M."/>
            <person name="Roalson E.H."/>
            <person name="Mir W."/>
            <person name="McCubbin A.G."/>
            <person name="Shore J.S."/>
        </authorList>
    </citation>
    <scope>NUCLEOTIDE SEQUENCE</scope>
    <source>
        <strain evidence="3">F60SS</strain>
    </source>
</reference>
<evidence type="ECO:0000259" key="2">
    <source>
        <dbReference type="PROSITE" id="PS50158"/>
    </source>
</evidence>
<dbReference type="OrthoDB" id="1633296at2759"/>
<evidence type="ECO:0000256" key="1">
    <source>
        <dbReference type="PROSITE-ProRule" id="PRU00047"/>
    </source>
</evidence>
<reference evidence="3" key="1">
    <citation type="submission" date="2022-02" db="EMBL/GenBank/DDBJ databases">
        <authorList>
            <person name="Henning P.M."/>
            <person name="McCubbin A.G."/>
            <person name="Shore J.S."/>
        </authorList>
    </citation>
    <scope>NUCLEOTIDE SEQUENCE</scope>
    <source>
        <strain evidence="3">F60SS</strain>
        <tissue evidence="3">Leaves</tissue>
    </source>
</reference>
<dbReference type="GO" id="GO:0003676">
    <property type="term" value="F:nucleic acid binding"/>
    <property type="evidence" value="ECO:0007669"/>
    <property type="project" value="InterPro"/>
</dbReference>
<dbReference type="InterPro" id="IPR001878">
    <property type="entry name" value="Znf_CCHC"/>
</dbReference>
<keyword evidence="1" id="KW-0863">Zinc-finger</keyword>
<comment type="caution">
    <text evidence="3">The sequence shown here is derived from an EMBL/GenBank/DDBJ whole genome shotgun (WGS) entry which is preliminary data.</text>
</comment>
<protein>
    <recommendedName>
        <fullName evidence="2">CCHC-type domain-containing protein</fullName>
    </recommendedName>
</protein>
<dbReference type="InterPro" id="IPR036875">
    <property type="entry name" value="Znf_CCHC_sf"/>
</dbReference>
<dbReference type="Proteomes" id="UP001141552">
    <property type="component" value="Unassembled WGS sequence"/>
</dbReference>
<feature type="domain" description="CCHC-type" evidence="2">
    <location>
        <begin position="262"/>
        <end position="275"/>
    </location>
</feature>
<gene>
    <name evidence="3" type="ORF">Tsubulata_039166</name>
</gene>
<dbReference type="SMART" id="SM00343">
    <property type="entry name" value="ZnF_C2HC"/>
    <property type="match status" value="1"/>
</dbReference>
<accession>A0A9Q0J2D1</accession>
<dbReference type="EMBL" id="JAKUCV010006899">
    <property type="protein sequence ID" value="KAJ4825467.1"/>
    <property type="molecule type" value="Genomic_DNA"/>
</dbReference>
<evidence type="ECO:0000313" key="3">
    <source>
        <dbReference type="EMBL" id="KAJ4825467.1"/>
    </source>
</evidence>
<dbReference type="PROSITE" id="PS50158">
    <property type="entry name" value="ZF_CCHC"/>
    <property type="match status" value="1"/>
</dbReference>
<dbReference type="Pfam" id="PF00098">
    <property type="entry name" value="zf-CCHC"/>
    <property type="match status" value="1"/>
</dbReference>
<keyword evidence="4" id="KW-1185">Reference proteome</keyword>
<keyword evidence="1" id="KW-0862">Zinc</keyword>
<name>A0A9Q0J2D1_9ROSI</name>
<dbReference type="GO" id="GO:0008270">
    <property type="term" value="F:zinc ion binding"/>
    <property type="evidence" value="ECO:0007669"/>
    <property type="project" value="UniProtKB-KW"/>
</dbReference>
<sequence>MAFYHSDSSDDDFYSLSLFKELETLDELEYMKWLGWKANFLRIMRCLGLSVALDQEKPNEPIQDTSHNEENPNEPTQVTSLVASLTSLLEKDNLAKYQKWMRCDELIIDYLKGKLSRDICLRLKLEAGDGANAKQTLDAVERLVLEDERRNSIATFQELMDMRYEGEGEVGRHLDLVHALVQKLRAADLVLPLHFVKKLAFKSLPSEFVPFMCANSAEELEWRELRRRCVDFEMVLMKFRERESRCDQQGENGAKKRRLVQCYRCGKYGHIARNCWDASA</sequence>
<dbReference type="Gene3D" id="4.10.60.10">
    <property type="entry name" value="Zinc finger, CCHC-type"/>
    <property type="match status" value="1"/>
</dbReference>
<dbReference type="AlphaFoldDB" id="A0A9Q0J2D1"/>
<organism evidence="3 4">
    <name type="scientific">Turnera subulata</name>
    <dbReference type="NCBI Taxonomy" id="218843"/>
    <lineage>
        <taxon>Eukaryota</taxon>
        <taxon>Viridiplantae</taxon>
        <taxon>Streptophyta</taxon>
        <taxon>Embryophyta</taxon>
        <taxon>Tracheophyta</taxon>
        <taxon>Spermatophyta</taxon>
        <taxon>Magnoliopsida</taxon>
        <taxon>eudicotyledons</taxon>
        <taxon>Gunneridae</taxon>
        <taxon>Pentapetalae</taxon>
        <taxon>rosids</taxon>
        <taxon>fabids</taxon>
        <taxon>Malpighiales</taxon>
        <taxon>Passifloraceae</taxon>
        <taxon>Turnera</taxon>
    </lineage>
</organism>